<feature type="compositionally biased region" description="Polar residues" evidence="1">
    <location>
        <begin position="28"/>
        <end position="39"/>
    </location>
</feature>
<dbReference type="AlphaFoldDB" id="A0A0G4PXC4"/>
<accession>A0A0G4PXC4</accession>
<keyword evidence="3" id="KW-1185">Reference proteome</keyword>
<evidence type="ECO:0000313" key="2">
    <source>
        <dbReference type="EMBL" id="CRL30968.1"/>
    </source>
</evidence>
<organism evidence="2 3">
    <name type="scientific">Penicillium camemberti (strain FM 013)</name>
    <dbReference type="NCBI Taxonomy" id="1429867"/>
    <lineage>
        <taxon>Eukaryota</taxon>
        <taxon>Fungi</taxon>
        <taxon>Dikarya</taxon>
        <taxon>Ascomycota</taxon>
        <taxon>Pezizomycotina</taxon>
        <taxon>Eurotiomycetes</taxon>
        <taxon>Eurotiomycetidae</taxon>
        <taxon>Eurotiales</taxon>
        <taxon>Aspergillaceae</taxon>
        <taxon>Penicillium</taxon>
    </lineage>
</organism>
<reference evidence="2 3" key="1">
    <citation type="journal article" date="2014" name="Nat. Commun.">
        <title>Multiple recent horizontal transfers of a large genomic region in cheese making fungi.</title>
        <authorList>
            <person name="Cheeseman K."/>
            <person name="Ropars J."/>
            <person name="Renault P."/>
            <person name="Dupont J."/>
            <person name="Gouzy J."/>
            <person name="Branca A."/>
            <person name="Abraham A.L."/>
            <person name="Ceppi M."/>
            <person name="Conseiller E."/>
            <person name="Debuchy R."/>
            <person name="Malagnac F."/>
            <person name="Goarin A."/>
            <person name="Silar P."/>
            <person name="Lacoste S."/>
            <person name="Sallet E."/>
            <person name="Bensimon A."/>
            <person name="Giraud T."/>
            <person name="Brygoo Y."/>
        </authorList>
    </citation>
    <scope>NUCLEOTIDE SEQUENCE [LARGE SCALE GENOMIC DNA]</scope>
    <source>
        <strain evidence="3">FM 013</strain>
    </source>
</reference>
<dbReference type="Proteomes" id="UP000053732">
    <property type="component" value="Unassembled WGS sequence"/>
</dbReference>
<proteinExistence type="predicted"/>
<protein>
    <submittedName>
        <fullName evidence="2">Str. FM013</fullName>
    </submittedName>
</protein>
<gene>
    <name evidence="2" type="ORF">PCAMFM013_S065g000018</name>
</gene>
<dbReference type="EMBL" id="HG793198">
    <property type="protein sequence ID" value="CRL30968.1"/>
    <property type="molecule type" value="Genomic_DNA"/>
</dbReference>
<sequence length="39" mass="4128">MSSSLSNEHNYISKIVSGPRVASALPSPHSSQTNIQDTS</sequence>
<feature type="region of interest" description="Disordered" evidence="1">
    <location>
        <begin position="18"/>
        <end position="39"/>
    </location>
</feature>
<evidence type="ECO:0000313" key="3">
    <source>
        <dbReference type="Proteomes" id="UP000053732"/>
    </source>
</evidence>
<evidence type="ECO:0000256" key="1">
    <source>
        <dbReference type="SAM" id="MobiDB-lite"/>
    </source>
</evidence>
<name>A0A0G4PXC4_PENC3</name>